<accession>A0A8B7XPM0</accession>
<dbReference type="InterPro" id="IPR021025">
    <property type="entry name" value="Fanconi_anaemia_gr_E_prot_C"/>
</dbReference>
<dbReference type="InterPro" id="IPR039685">
    <property type="entry name" value="FANCE"/>
</dbReference>
<name>A0A8B7XPM0_ACAPL</name>
<feature type="domain" description="Fanconi Anaemia group E protein C-terminal" evidence="1">
    <location>
        <begin position="342"/>
        <end position="575"/>
    </location>
</feature>
<dbReference type="PANTHER" id="PTHR32094:SF5">
    <property type="entry name" value="FANCONI ANEMIA GROUP E PROTEIN"/>
    <property type="match status" value="1"/>
</dbReference>
<dbReference type="RefSeq" id="XP_022082768.1">
    <property type="nucleotide sequence ID" value="XM_022227076.1"/>
</dbReference>
<dbReference type="GeneID" id="110975020"/>
<gene>
    <name evidence="3" type="primary">LOC110975020</name>
</gene>
<dbReference type="Gene3D" id="1.25.40.480">
    <property type="match status" value="1"/>
</dbReference>
<dbReference type="PANTHER" id="PTHR32094">
    <property type="entry name" value="FANCONI ANEMIA GROUP E PROTEIN"/>
    <property type="match status" value="1"/>
</dbReference>
<organism evidence="2 3">
    <name type="scientific">Acanthaster planci</name>
    <name type="common">Crown-of-thorns starfish</name>
    <dbReference type="NCBI Taxonomy" id="133434"/>
    <lineage>
        <taxon>Eukaryota</taxon>
        <taxon>Metazoa</taxon>
        <taxon>Echinodermata</taxon>
        <taxon>Eleutherozoa</taxon>
        <taxon>Asterozoa</taxon>
        <taxon>Asteroidea</taxon>
        <taxon>Valvatacea</taxon>
        <taxon>Valvatida</taxon>
        <taxon>Acanthasteridae</taxon>
        <taxon>Acanthaster</taxon>
    </lineage>
</organism>
<reference evidence="3" key="1">
    <citation type="submission" date="2025-08" db="UniProtKB">
        <authorList>
            <consortium name="RefSeq"/>
        </authorList>
    </citation>
    <scope>IDENTIFICATION</scope>
</reference>
<dbReference type="Proteomes" id="UP000694845">
    <property type="component" value="Unplaced"/>
</dbReference>
<proteinExistence type="predicted"/>
<evidence type="ECO:0000313" key="3">
    <source>
        <dbReference type="RefSeq" id="XP_022082768.1"/>
    </source>
</evidence>
<dbReference type="Pfam" id="PF11510">
    <property type="entry name" value="FA_FANCE"/>
    <property type="match status" value="1"/>
</dbReference>
<dbReference type="OrthoDB" id="2449818at2759"/>
<protein>
    <submittedName>
        <fullName evidence="3">Fanconi anemia group E protein-like isoform X1</fullName>
    </submittedName>
</protein>
<evidence type="ECO:0000259" key="1">
    <source>
        <dbReference type="Pfam" id="PF11510"/>
    </source>
</evidence>
<dbReference type="AlphaFoldDB" id="A0A8B7XPM0"/>
<dbReference type="KEGG" id="aplc:110975020"/>
<evidence type="ECO:0000313" key="2">
    <source>
        <dbReference type="Proteomes" id="UP000694845"/>
    </source>
</evidence>
<keyword evidence="2" id="KW-1185">Reference proteome</keyword>
<dbReference type="GO" id="GO:0036297">
    <property type="term" value="P:interstrand cross-link repair"/>
    <property type="evidence" value="ECO:0007669"/>
    <property type="project" value="InterPro"/>
</dbReference>
<sequence length="578" mass="63743">MVVIFPSTSRWRFSLQEDFHLSADIWIMEVRDYIMKFPPRWRGVFAPLSKNHQPIAGADSWLLESREGTLACHSYNRSSSHSDPVDWKGFVDSLCEKEPTEVEGQLVFLPRILLFPVNIQRNTIAFLSQRSSEIPMPCLEKLLDSLRNCAIPDEWTKHHLRTMQDFVCRKQCQSAGPAGNCLSRLTRSSRGIFESVCRQVGDTDRSREEGGGFMLQFDWPPEASSSNQIPCQHSRCFVAETESLDTLKRAFVHPESIALSSKEGESKTEWKISTAVHSDSPEIIEIEDSPPSSPMEVEIVSVQNVPEKSSEKSPGAHETIDAVTMDKLTSLKAVLANYTSGKSISPESVKVLIECPMDQMEAACDILDLDSAPAAGLAALAQQLAGFSLELSHSSAAILARKCFGQQIQDLTQTAPRSLLTAVVSLAKAFPKPTIEGVLLPALAREGPLGTAGPHQCDLVVKVLKEALTNESQVYLLSKLLSVQTLHWSDEMTGLFQAALACKLELDNHTLETFVAALEHHGHWQRSCAKFAKLLLAVVNRFSKQISGASLAALQRLADANQTFLKKALLTAIKRVKG</sequence>
<dbReference type="GO" id="GO:0043240">
    <property type="term" value="C:Fanconi anaemia nuclear complex"/>
    <property type="evidence" value="ECO:0007669"/>
    <property type="project" value="InterPro"/>
</dbReference>